<name>A0ABN8KX67_9BACI</name>
<dbReference type="Proteomes" id="UP000838308">
    <property type="component" value="Unassembled WGS sequence"/>
</dbReference>
<protein>
    <recommendedName>
        <fullName evidence="3">Flagellar hook-length control protein-like C-terminal domain-containing protein</fullName>
    </recommendedName>
</protein>
<comment type="caution">
    <text evidence="1">The sequence shown here is derived from an EMBL/GenBank/DDBJ whole genome shotgun (WGS) entry which is preliminary data.</text>
</comment>
<dbReference type="EMBL" id="CALBWS010000037">
    <property type="protein sequence ID" value="CAH2717045.1"/>
    <property type="molecule type" value="Genomic_DNA"/>
</dbReference>
<evidence type="ECO:0000313" key="2">
    <source>
        <dbReference type="Proteomes" id="UP000838308"/>
    </source>
</evidence>
<sequence length="437" mass="49828">MNPVHMIQSLLNVENLPKDSLFSLRQGQLIYGKVQKFFQNNTALIQLGNVKLYAQLKASLSAGNSYWFEVQSNDGAEIHLKVVEGIGQNTSQQSIHSLLKHFQLPETKINLQFVQFLLSKNLPITKGHLVETQNWINKKTDFPKATAAIEYMIKKDLPFTKQIFQSLVAVQESKSFTSQLEQLGRFLEDPKFYSLKSTQPLKQMIGNILENSSINQVFSSIDDQLPSGTEVKKMLESMIHSLGLEYDKEVEVWSKVKQESFESLDSLKPLLLKAMSELGNSGRELEPIINRLTGMQLISQETNGPMLQILMQLPILLGEKKSDVTLQWSGRKTSNGQIDPNYCRILFYLELQSIQHTVIDMHIQNKLIHITVINDTKEIETIITTLKPSLKEKLDELGYNLSFIKVIPPYEKDKLDEDQMNSSILLKDGYQEVDIKI</sequence>
<reference evidence="1" key="1">
    <citation type="submission" date="2022-04" db="EMBL/GenBank/DDBJ databases">
        <authorList>
            <person name="Criscuolo A."/>
        </authorList>
    </citation>
    <scope>NUCLEOTIDE SEQUENCE</scope>
    <source>
        <strain evidence="1">CIP111895</strain>
    </source>
</reference>
<keyword evidence="2" id="KW-1185">Reference proteome</keyword>
<accession>A0ABN8KX67</accession>
<evidence type="ECO:0008006" key="3">
    <source>
        <dbReference type="Google" id="ProtNLM"/>
    </source>
</evidence>
<evidence type="ECO:0000313" key="1">
    <source>
        <dbReference type="EMBL" id="CAH2717045.1"/>
    </source>
</evidence>
<organism evidence="1 2">
    <name type="scientific">Neobacillus rhizosphaerae</name>
    <dbReference type="NCBI Taxonomy" id="2880965"/>
    <lineage>
        <taxon>Bacteria</taxon>
        <taxon>Bacillati</taxon>
        <taxon>Bacillota</taxon>
        <taxon>Bacilli</taxon>
        <taxon>Bacillales</taxon>
        <taxon>Bacillaceae</taxon>
        <taxon>Neobacillus</taxon>
    </lineage>
</organism>
<proteinExistence type="predicted"/>
<dbReference type="RefSeq" id="WP_248737276.1">
    <property type="nucleotide sequence ID" value="NZ_CALBWS010000037.1"/>
</dbReference>
<gene>
    <name evidence="1" type="ORF">BACCIP111895_04234</name>
</gene>